<protein>
    <submittedName>
        <fullName evidence="1">Uncharacterized protein</fullName>
    </submittedName>
</protein>
<dbReference type="AlphaFoldDB" id="A0A0K2TJH3"/>
<dbReference type="EMBL" id="HACA01008305">
    <property type="protein sequence ID" value="CDW25666.1"/>
    <property type="molecule type" value="Transcribed_RNA"/>
</dbReference>
<reference evidence="1" key="1">
    <citation type="submission" date="2014-05" db="EMBL/GenBank/DDBJ databases">
        <authorList>
            <person name="Chronopoulou M."/>
        </authorList>
    </citation>
    <scope>NUCLEOTIDE SEQUENCE</scope>
    <source>
        <tissue evidence="1">Whole organism</tissue>
    </source>
</reference>
<evidence type="ECO:0000313" key="1">
    <source>
        <dbReference type="EMBL" id="CDW25666.1"/>
    </source>
</evidence>
<organism evidence="1">
    <name type="scientific">Lepeophtheirus salmonis</name>
    <name type="common">Salmon louse</name>
    <name type="synonym">Caligus salmonis</name>
    <dbReference type="NCBI Taxonomy" id="72036"/>
    <lineage>
        <taxon>Eukaryota</taxon>
        <taxon>Metazoa</taxon>
        <taxon>Ecdysozoa</taxon>
        <taxon>Arthropoda</taxon>
        <taxon>Crustacea</taxon>
        <taxon>Multicrustacea</taxon>
        <taxon>Hexanauplia</taxon>
        <taxon>Copepoda</taxon>
        <taxon>Siphonostomatoida</taxon>
        <taxon>Caligidae</taxon>
        <taxon>Lepeophtheirus</taxon>
    </lineage>
</organism>
<proteinExistence type="predicted"/>
<feature type="non-terminal residue" evidence="1">
    <location>
        <position position="1"/>
    </location>
</feature>
<name>A0A0K2TJH3_LEPSM</name>
<sequence length="377" mass="44270">GLPARTTNDIERVHSLQRNWLDFQNLPEVGNPMRLTAEKKLLEIKSNLSQSVKRDVLDRNKTFRSSIMHKSLIDWSDDGQKKEKERLARLYYRKDLERLHRNRKWNRYKKKETANFDAKNNLMKTNIRNKTSSRIDKRLKGIFENMQITFSQAPTAKKLPMSHKFIETESLDESGSSFRAVESTFKEDRYEALLNSAFDDIMQQRYMEVVDNYRRASISTGFHNEETKKRLSDIRESDDDVETFLNSIRDSPLGLMFDRILERLADLDESDLDSVMMKDLESVTSTMIDNYIETLLLNVIHKIPNPDANPSHEKASHQRSKSGHCNISVQKYSPKALTLREYQRKCLNIAHDKFWNCLLNIREKTGVSQNCYRSHRN</sequence>
<accession>A0A0K2TJH3</accession>